<dbReference type="SUPFAM" id="SSF51126">
    <property type="entry name" value="Pectin lyase-like"/>
    <property type="match status" value="1"/>
</dbReference>
<dbReference type="SMART" id="SM00710">
    <property type="entry name" value="PbH1"/>
    <property type="match status" value="4"/>
</dbReference>
<dbReference type="InterPro" id="IPR006626">
    <property type="entry name" value="PbH1"/>
</dbReference>
<keyword evidence="6" id="KW-1185">Reference proteome</keyword>
<evidence type="ECO:0000259" key="4">
    <source>
        <dbReference type="Pfam" id="PF05048"/>
    </source>
</evidence>
<keyword evidence="2" id="KW-0677">Repeat</keyword>
<name>A0ABT5X5S7_9EURY</name>
<dbReference type="Gene3D" id="2.160.20.10">
    <property type="entry name" value="Single-stranded right-handed beta-helix, Pectin lyase-like"/>
    <property type="match status" value="1"/>
</dbReference>
<gene>
    <name evidence="5" type="ORF">P0O15_02420</name>
</gene>
<evidence type="ECO:0000313" key="5">
    <source>
        <dbReference type="EMBL" id="MDF0590034.1"/>
    </source>
</evidence>
<reference evidence="5 6" key="1">
    <citation type="submission" date="2023-03" db="EMBL/GenBank/DDBJ databases">
        <title>WGS of Methanotrichaceae archaeon Mx.</title>
        <authorList>
            <person name="Sorokin D.Y."/>
            <person name="Merkel A.Y."/>
        </authorList>
    </citation>
    <scope>NUCLEOTIDE SEQUENCE [LARGE SCALE GENOMIC DNA]</scope>
    <source>
        <strain evidence="5 6">Mx</strain>
    </source>
</reference>
<evidence type="ECO:0000256" key="2">
    <source>
        <dbReference type="ARBA" id="ARBA00022737"/>
    </source>
</evidence>
<dbReference type="InterPro" id="IPR007742">
    <property type="entry name" value="NosD_dom"/>
</dbReference>
<dbReference type="Pfam" id="PF05048">
    <property type="entry name" value="NosD"/>
    <property type="match status" value="1"/>
</dbReference>
<comment type="pathway">
    <text evidence="1">Protein modification; protein ubiquitination.</text>
</comment>
<keyword evidence="3" id="KW-0833">Ubl conjugation pathway</keyword>
<proteinExistence type="predicted"/>
<dbReference type="PANTHER" id="PTHR22990:SF15">
    <property type="entry name" value="F-BOX ONLY PROTEIN 10"/>
    <property type="match status" value="1"/>
</dbReference>
<accession>A0ABT5X5S7</accession>
<evidence type="ECO:0000256" key="3">
    <source>
        <dbReference type="ARBA" id="ARBA00022786"/>
    </source>
</evidence>
<protein>
    <submittedName>
        <fullName evidence="5">NosD domain-containing protein</fullName>
    </submittedName>
</protein>
<dbReference type="InterPro" id="IPR022441">
    <property type="entry name" value="Para_beta_helix_rpt-2"/>
</dbReference>
<dbReference type="Proteomes" id="UP001220010">
    <property type="component" value="Unassembled WGS sequence"/>
</dbReference>
<dbReference type="EMBL" id="JARFPK010000006">
    <property type="protein sequence ID" value="MDF0590034.1"/>
    <property type="molecule type" value="Genomic_DNA"/>
</dbReference>
<dbReference type="InterPro" id="IPR012334">
    <property type="entry name" value="Pectin_lyas_fold"/>
</dbReference>
<dbReference type="NCBIfam" id="TIGR03804">
    <property type="entry name" value="para_beta_helix"/>
    <property type="match status" value="2"/>
</dbReference>
<sequence>MNGLAEFRRRTGSGRRILPALILTAVISIAAAQGATITVGAEGCDYSSIQKAIEAAKAGDILSVQSGTYRENLVVDKTLILRGRDTGSGMPAVDGRGVGSAIILNADQITLEGFVVKNAGHGKAGIEVNSDRNYIRNNLITENRWHGIYLSDSDENVITGNVVSKNRYGIWIPAGSDGNRITANELLDNSHGNAVDAGVNRWEMNAYDDLGEGVTRYRITGGPNVDERPKAATLQVEEAETKISTITVKITIPTPIIG</sequence>
<dbReference type="InterPro" id="IPR051550">
    <property type="entry name" value="SCF-Subunits/Alg-Epimerases"/>
</dbReference>
<comment type="caution">
    <text evidence="5">The sequence shown here is derived from an EMBL/GenBank/DDBJ whole genome shotgun (WGS) entry which is preliminary data.</text>
</comment>
<dbReference type="PANTHER" id="PTHR22990">
    <property type="entry name" value="F-BOX ONLY PROTEIN"/>
    <property type="match status" value="1"/>
</dbReference>
<feature type="domain" description="Periplasmic copper-binding protein NosD beta helix" evidence="4">
    <location>
        <begin position="103"/>
        <end position="204"/>
    </location>
</feature>
<dbReference type="InterPro" id="IPR011050">
    <property type="entry name" value="Pectin_lyase_fold/virulence"/>
</dbReference>
<evidence type="ECO:0000256" key="1">
    <source>
        <dbReference type="ARBA" id="ARBA00004906"/>
    </source>
</evidence>
<organism evidence="5 6">
    <name type="scientific">Candidatus Methanocrinis natronophilus</name>
    <dbReference type="NCBI Taxonomy" id="3033396"/>
    <lineage>
        <taxon>Archaea</taxon>
        <taxon>Methanobacteriati</taxon>
        <taxon>Methanobacteriota</taxon>
        <taxon>Stenosarchaea group</taxon>
        <taxon>Methanomicrobia</taxon>
        <taxon>Methanotrichales</taxon>
        <taxon>Methanotrichaceae</taxon>
        <taxon>Methanocrinis</taxon>
    </lineage>
</organism>
<evidence type="ECO:0000313" key="6">
    <source>
        <dbReference type="Proteomes" id="UP001220010"/>
    </source>
</evidence>